<evidence type="ECO:0000313" key="1">
    <source>
        <dbReference type="EMBL" id="CAG8846923.1"/>
    </source>
</evidence>
<reference evidence="1" key="1">
    <citation type="submission" date="2021-06" db="EMBL/GenBank/DDBJ databases">
        <authorList>
            <person name="Kallberg Y."/>
            <person name="Tangrot J."/>
            <person name="Rosling A."/>
        </authorList>
    </citation>
    <scope>NUCLEOTIDE SEQUENCE</scope>
    <source>
        <strain evidence="1">MA461A</strain>
    </source>
</reference>
<evidence type="ECO:0000313" key="2">
    <source>
        <dbReference type="Proteomes" id="UP000789920"/>
    </source>
</evidence>
<comment type="caution">
    <text evidence="1">The sequence shown here is derived from an EMBL/GenBank/DDBJ whole genome shotgun (WGS) entry which is preliminary data.</text>
</comment>
<organism evidence="1 2">
    <name type="scientific">Racocetra persica</name>
    <dbReference type="NCBI Taxonomy" id="160502"/>
    <lineage>
        <taxon>Eukaryota</taxon>
        <taxon>Fungi</taxon>
        <taxon>Fungi incertae sedis</taxon>
        <taxon>Mucoromycota</taxon>
        <taxon>Glomeromycotina</taxon>
        <taxon>Glomeromycetes</taxon>
        <taxon>Diversisporales</taxon>
        <taxon>Gigasporaceae</taxon>
        <taxon>Racocetra</taxon>
    </lineage>
</organism>
<name>A0ACA9SV77_9GLOM</name>
<sequence length="177" mass="20360">ISTLKNPCQPVNHGLTIIRDLSTKSGFMMPTPNNRMKNWIALGGAVITFLFFQPIMHFLISGALGFGAYKLIKRTLNHIWPPIQPFYPPTISMHEPLNQVEKTFWRHMFPSILEITSEMRRSRKVTEEIYSSSIEKIQAAYNNNRDIRFLFGEYDSSMIKFSEPQTVISESLTVSDS</sequence>
<gene>
    <name evidence="1" type="ORF">RPERSI_LOCUS34382</name>
</gene>
<accession>A0ACA9SV77</accession>
<proteinExistence type="predicted"/>
<dbReference type="Proteomes" id="UP000789920">
    <property type="component" value="Unassembled WGS sequence"/>
</dbReference>
<keyword evidence="2" id="KW-1185">Reference proteome</keyword>
<protein>
    <submittedName>
        <fullName evidence="1">28248_t:CDS:1</fullName>
    </submittedName>
</protein>
<feature type="non-terminal residue" evidence="1">
    <location>
        <position position="1"/>
    </location>
</feature>
<dbReference type="EMBL" id="CAJVQC010153554">
    <property type="protein sequence ID" value="CAG8846923.1"/>
    <property type="molecule type" value="Genomic_DNA"/>
</dbReference>
<feature type="non-terminal residue" evidence="1">
    <location>
        <position position="177"/>
    </location>
</feature>